<dbReference type="Pfam" id="PF22255">
    <property type="entry name" value="Gp44-like_2nd"/>
    <property type="match status" value="1"/>
</dbReference>
<proteinExistence type="predicted"/>
<dbReference type="Pfam" id="PF21683">
    <property type="entry name" value="GpP-like_1st"/>
    <property type="match status" value="1"/>
</dbReference>
<dbReference type="InterPro" id="IPR049354">
    <property type="entry name" value="GpP-like_N"/>
</dbReference>
<evidence type="ECO:0000313" key="3">
    <source>
        <dbReference type="EMBL" id="GAG27856.1"/>
    </source>
</evidence>
<dbReference type="SUPFAM" id="SSF69279">
    <property type="entry name" value="Phage tail proteins"/>
    <property type="match status" value="1"/>
</dbReference>
<feature type="domain" description="Baseplate hub protein gp44/GpP-like second" evidence="2">
    <location>
        <begin position="93"/>
        <end position="175"/>
    </location>
</feature>
<comment type="caution">
    <text evidence="3">The sequence shown here is derived from an EMBL/GenBank/DDBJ whole genome shotgun (WGS) entry which is preliminary data.</text>
</comment>
<evidence type="ECO:0000259" key="1">
    <source>
        <dbReference type="Pfam" id="PF21683"/>
    </source>
</evidence>
<reference evidence="3" key="1">
    <citation type="journal article" date="2014" name="Front. Microbiol.">
        <title>High frequency of phylogenetically diverse reductive dehalogenase-homologous genes in deep subseafloor sedimentary metagenomes.</title>
        <authorList>
            <person name="Kawai M."/>
            <person name="Futagami T."/>
            <person name="Toyoda A."/>
            <person name="Takaki Y."/>
            <person name="Nishi S."/>
            <person name="Hori S."/>
            <person name="Arai W."/>
            <person name="Tsubouchi T."/>
            <person name="Morono Y."/>
            <person name="Uchiyama I."/>
            <person name="Ito T."/>
            <person name="Fujiyama A."/>
            <person name="Inagaki F."/>
            <person name="Takami H."/>
        </authorList>
    </citation>
    <scope>NUCLEOTIDE SEQUENCE</scope>
    <source>
        <strain evidence="3">Expedition CK06-06</strain>
    </source>
</reference>
<feature type="non-terminal residue" evidence="3">
    <location>
        <position position="183"/>
    </location>
</feature>
<dbReference type="EMBL" id="BARS01033735">
    <property type="protein sequence ID" value="GAG27856.1"/>
    <property type="molecule type" value="Genomic_DNA"/>
</dbReference>
<dbReference type="AlphaFoldDB" id="X0XSK6"/>
<name>X0XSK6_9ZZZZ</name>
<dbReference type="InterPro" id="IPR053981">
    <property type="entry name" value="Gp44/GpP-like_2nd"/>
</dbReference>
<feature type="domain" description="Baseplate hub protein gp44-like N-terminal" evidence="1">
    <location>
        <begin position="8"/>
        <end position="91"/>
    </location>
</feature>
<dbReference type="Gene3D" id="2.30.300.10">
    <property type="entry name" value="Baseplate protein-like domain - beta roll fold"/>
    <property type="match status" value="1"/>
</dbReference>
<accession>X0XSK6</accession>
<evidence type="ECO:0000259" key="2">
    <source>
        <dbReference type="Pfam" id="PF22255"/>
    </source>
</evidence>
<sequence>MVAKDDNVKLIVGGMVYEGWKEARVRQSMDTLCGSFMFLMSQEYMGASITFKIGDVCKVMIGATTVIDGYIDDINEDLDDETHALEISGRDKTEDIVDCCWDAIPTQWRWQKLERIAQTLCTPFGILVVTKVDTGAIFKNFQINDGDTVFSNLERLARQRGVLLVGYGDGFLTITNAKAKGKA</sequence>
<protein>
    <submittedName>
        <fullName evidence="3">Uncharacterized protein</fullName>
    </submittedName>
</protein>
<gene>
    <name evidence="3" type="ORF">S01H1_52204</name>
</gene>
<organism evidence="3">
    <name type="scientific">marine sediment metagenome</name>
    <dbReference type="NCBI Taxonomy" id="412755"/>
    <lineage>
        <taxon>unclassified sequences</taxon>
        <taxon>metagenomes</taxon>
        <taxon>ecological metagenomes</taxon>
    </lineage>
</organism>